<keyword evidence="9" id="KW-1185">Reference proteome</keyword>
<reference evidence="8 9" key="1">
    <citation type="submission" date="2019-06" db="EMBL/GenBank/DDBJ databases">
        <title>Whole genome sequence for Rhodospirillaceae sp. R148.</title>
        <authorList>
            <person name="Wang G."/>
        </authorList>
    </citation>
    <scope>NUCLEOTIDE SEQUENCE [LARGE SCALE GENOMIC DNA]</scope>
    <source>
        <strain evidence="8 9">R148</strain>
    </source>
</reference>
<keyword evidence="1" id="KW-1003">Cell membrane</keyword>
<evidence type="ECO:0000256" key="4">
    <source>
        <dbReference type="ARBA" id="ARBA00023136"/>
    </source>
</evidence>
<evidence type="ECO:0000313" key="8">
    <source>
        <dbReference type="EMBL" id="TQV76206.1"/>
    </source>
</evidence>
<evidence type="ECO:0000256" key="1">
    <source>
        <dbReference type="ARBA" id="ARBA00022475"/>
    </source>
</evidence>
<evidence type="ECO:0000256" key="2">
    <source>
        <dbReference type="ARBA" id="ARBA00022692"/>
    </source>
</evidence>
<gene>
    <name evidence="8" type="ORF">FKG95_21450</name>
</gene>
<dbReference type="OrthoDB" id="7357768at2"/>
<evidence type="ECO:0000259" key="7">
    <source>
        <dbReference type="Pfam" id="PF06305"/>
    </source>
</evidence>
<dbReference type="GO" id="GO:0005886">
    <property type="term" value="C:plasma membrane"/>
    <property type="evidence" value="ECO:0007669"/>
    <property type="project" value="InterPro"/>
</dbReference>
<name>A0A545TGA3_9PROT</name>
<dbReference type="EMBL" id="VHSH01000008">
    <property type="protein sequence ID" value="TQV76206.1"/>
    <property type="molecule type" value="Genomic_DNA"/>
</dbReference>
<proteinExistence type="predicted"/>
<evidence type="ECO:0000313" key="9">
    <source>
        <dbReference type="Proteomes" id="UP000315252"/>
    </source>
</evidence>
<evidence type="ECO:0000256" key="5">
    <source>
        <dbReference type="SAM" id="MobiDB-lite"/>
    </source>
</evidence>
<evidence type="ECO:0000256" key="3">
    <source>
        <dbReference type="ARBA" id="ARBA00022989"/>
    </source>
</evidence>
<feature type="transmembrane region" description="Helical" evidence="6">
    <location>
        <begin position="12"/>
        <end position="33"/>
    </location>
</feature>
<feature type="region of interest" description="Disordered" evidence="5">
    <location>
        <begin position="130"/>
        <end position="157"/>
    </location>
</feature>
<comment type="caution">
    <text evidence="8">The sequence shown here is derived from an EMBL/GenBank/DDBJ whole genome shotgun (WGS) entry which is preliminary data.</text>
</comment>
<feature type="compositionally biased region" description="Polar residues" evidence="5">
    <location>
        <begin position="133"/>
        <end position="157"/>
    </location>
</feature>
<dbReference type="Pfam" id="PF06305">
    <property type="entry name" value="LapA_dom"/>
    <property type="match status" value="1"/>
</dbReference>
<keyword evidence="4 6" id="KW-0472">Membrane</keyword>
<keyword evidence="3 6" id="KW-1133">Transmembrane helix</keyword>
<organism evidence="8 9">
    <name type="scientific">Denitrobaculum tricleocarpae</name>
    <dbReference type="NCBI Taxonomy" id="2591009"/>
    <lineage>
        <taxon>Bacteria</taxon>
        <taxon>Pseudomonadati</taxon>
        <taxon>Pseudomonadota</taxon>
        <taxon>Alphaproteobacteria</taxon>
        <taxon>Rhodospirillales</taxon>
        <taxon>Rhodospirillaceae</taxon>
        <taxon>Denitrobaculum</taxon>
    </lineage>
</organism>
<evidence type="ECO:0000256" key="6">
    <source>
        <dbReference type="SAM" id="Phobius"/>
    </source>
</evidence>
<dbReference type="Proteomes" id="UP000315252">
    <property type="component" value="Unassembled WGS sequence"/>
</dbReference>
<feature type="domain" description="Lipopolysaccharide assembly protein A" evidence="7">
    <location>
        <begin position="34"/>
        <end position="100"/>
    </location>
</feature>
<keyword evidence="2 6" id="KW-0812">Transmembrane</keyword>
<dbReference type="AlphaFoldDB" id="A0A545TGA3"/>
<accession>A0A545TGA3</accession>
<feature type="transmembrane region" description="Helical" evidence="6">
    <location>
        <begin position="53"/>
        <end position="76"/>
    </location>
</feature>
<dbReference type="InterPro" id="IPR010445">
    <property type="entry name" value="LapA_dom"/>
</dbReference>
<protein>
    <submittedName>
        <fullName evidence="8">LapA family protein</fullName>
    </submittedName>
</protein>
<sequence length="157" mass="16771">MDSLGNISEPNVKYLSWIITLPLTVIAVIFAVSNLHSIAVGFWPLEQTFSLPLYIAVLATFVIGFVCGGVVLWFSAGKTRRKARRLEFEAVGYKREITSLKQRVSQQAARDAHRSGAGFSEGQRQIAAGGLSGQTSSDGSQLGQANAGTGPTRLTGT</sequence>